<dbReference type="SUPFAM" id="SSF49854">
    <property type="entry name" value="Spermadhesin, CUB domain"/>
    <property type="match status" value="3"/>
</dbReference>
<dbReference type="AlphaFoldDB" id="A0AAW2HP83"/>
<dbReference type="InterPro" id="IPR000859">
    <property type="entry name" value="CUB_dom"/>
</dbReference>
<dbReference type="PROSITE" id="PS01180">
    <property type="entry name" value="CUB"/>
    <property type="match status" value="3"/>
</dbReference>
<dbReference type="EMBL" id="JARGDH010000004">
    <property type="protein sequence ID" value="KAL0271271.1"/>
    <property type="molecule type" value="Genomic_DNA"/>
</dbReference>
<dbReference type="FunFam" id="2.60.120.290:FF:000065">
    <property type="entry name" value="Uncharacterized protein, isoform E"/>
    <property type="match status" value="1"/>
</dbReference>
<dbReference type="GO" id="GO:0005886">
    <property type="term" value="C:plasma membrane"/>
    <property type="evidence" value="ECO:0007669"/>
    <property type="project" value="TreeGrafter"/>
</dbReference>
<reference evidence="6" key="1">
    <citation type="journal article" date="2024" name="Gigascience">
        <title>Chromosome-level genome of the poultry shaft louse Menopon gallinae provides insight into the host-switching and adaptive evolution of parasitic lice.</title>
        <authorList>
            <person name="Xu Y."/>
            <person name="Ma L."/>
            <person name="Liu S."/>
            <person name="Liang Y."/>
            <person name="Liu Q."/>
            <person name="He Z."/>
            <person name="Tian L."/>
            <person name="Duan Y."/>
            <person name="Cai W."/>
            <person name="Li H."/>
            <person name="Song F."/>
        </authorList>
    </citation>
    <scope>NUCLEOTIDE SEQUENCE</scope>
    <source>
        <strain evidence="6">Cailab_2023a</strain>
    </source>
</reference>
<dbReference type="Pfam" id="PF25090">
    <property type="entry name" value="DUF7805"/>
    <property type="match status" value="1"/>
</dbReference>
<feature type="domain" description="CUB" evidence="5">
    <location>
        <begin position="376"/>
        <end position="554"/>
    </location>
</feature>
<evidence type="ECO:0000256" key="1">
    <source>
        <dbReference type="ARBA" id="ARBA00023157"/>
    </source>
</evidence>
<gene>
    <name evidence="6" type="ORF">PYX00_008412</name>
</gene>
<feature type="compositionally biased region" description="Low complexity" evidence="3">
    <location>
        <begin position="878"/>
        <end position="894"/>
    </location>
</feature>
<feature type="signal peptide" evidence="4">
    <location>
        <begin position="1"/>
        <end position="18"/>
    </location>
</feature>
<dbReference type="SUPFAM" id="SSF57424">
    <property type="entry name" value="LDL receptor-like module"/>
    <property type="match status" value="1"/>
</dbReference>
<feature type="region of interest" description="Disordered" evidence="3">
    <location>
        <begin position="445"/>
        <end position="468"/>
    </location>
</feature>
<feature type="region of interest" description="Disordered" evidence="3">
    <location>
        <begin position="835"/>
        <end position="916"/>
    </location>
</feature>
<dbReference type="Pfam" id="PF00431">
    <property type="entry name" value="CUB"/>
    <property type="match status" value="1"/>
</dbReference>
<dbReference type="InterPro" id="IPR056707">
    <property type="entry name" value="DUF7805"/>
</dbReference>
<dbReference type="Gene3D" id="4.10.400.10">
    <property type="entry name" value="Low-density Lipoprotein Receptor"/>
    <property type="match status" value="1"/>
</dbReference>
<evidence type="ECO:0000259" key="5">
    <source>
        <dbReference type="PROSITE" id="PS01180"/>
    </source>
</evidence>
<name>A0AAW2HP83_9NEOP</name>
<feature type="disulfide bond" evidence="2">
    <location>
        <begin position="22"/>
        <end position="34"/>
    </location>
</feature>
<proteinExistence type="predicted"/>
<dbReference type="InterPro" id="IPR036055">
    <property type="entry name" value="LDL_receptor-like_sf"/>
</dbReference>
<keyword evidence="1 2" id="KW-1015">Disulfide bond</keyword>
<protein>
    <recommendedName>
        <fullName evidence="5">CUB domain-containing protein</fullName>
    </recommendedName>
</protein>
<dbReference type="InterPro" id="IPR053207">
    <property type="entry name" value="Non-NMDA_GluR_Accessory"/>
</dbReference>
<accession>A0AAW2HP83</accession>
<organism evidence="6">
    <name type="scientific">Menopon gallinae</name>
    <name type="common">poultry shaft louse</name>
    <dbReference type="NCBI Taxonomy" id="328185"/>
    <lineage>
        <taxon>Eukaryota</taxon>
        <taxon>Metazoa</taxon>
        <taxon>Ecdysozoa</taxon>
        <taxon>Arthropoda</taxon>
        <taxon>Hexapoda</taxon>
        <taxon>Insecta</taxon>
        <taxon>Pterygota</taxon>
        <taxon>Neoptera</taxon>
        <taxon>Paraneoptera</taxon>
        <taxon>Psocodea</taxon>
        <taxon>Troctomorpha</taxon>
        <taxon>Phthiraptera</taxon>
        <taxon>Amblycera</taxon>
        <taxon>Menoponidae</taxon>
        <taxon>Menopon</taxon>
    </lineage>
</organism>
<feature type="domain" description="CUB" evidence="5">
    <location>
        <begin position="60"/>
        <end position="183"/>
    </location>
</feature>
<feature type="chain" id="PRO_5044002489" description="CUB domain-containing protein" evidence="4">
    <location>
        <begin position="19"/>
        <end position="916"/>
    </location>
</feature>
<dbReference type="Pfam" id="PF00057">
    <property type="entry name" value="Ldl_recept_a"/>
    <property type="match status" value="1"/>
</dbReference>
<dbReference type="CDD" id="cd00041">
    <property type="entry name" value="CUB"/>
    <property type="match status" value="1"/>
</dbReference>
<comment type="caution">
    <text evidence="6">The sequence shown here is derived from an EMBL/GenBank/DDBJ whole genome shotgun (WGS) entry which is preliminary data.</text>
</comment>
<dbReference type="SMART" id="SM00192">
    <property type="entry name" value="LDLa"/>
    <property type="match status" value="1"/>
</dbReference>
<keyword evidence="4" id="KW-0732">Signal</keyword>
<dbReference type="PROSITE" id="PS50068">
    <property type="entry name" value="LDLRA_2"/>
    <property type="match status" value="1"/>
</dbReference>
<dbReference type="InterPro" id="IPR023415">
    <property type="entry name" value="LDLR_class-A_CS"/>
</dbReference>
<dbReference type="SMART" id="SM00042">
    <property type="entry name" value="CUB"/>
    <property type="match status" value="1"/>
</dbReference>
<sequence>MCLLVFIALSMCVVVVHSGPGCKVNEFSCRNGKCIRVDRYCDGINDCGDKSDEPSTCSPCNRTYYGDIGKTYDLEIPRPRSDRIPFFCHLTFTANGHNYGDFIQLLFDSFHIGRYEPLKFDGCPDGYMQIMELGRPFTGGSWCGSSSGRALYYSETSTITATVKLFYSPQSTNFQFKLRYRFVSDIQAVARYGSEALPVHRGEAVPGTYCSRNFYDCSKKNCRLQSPNYPGMYPRNVTCSLSIRQKDVPTCKHAMIVVKQENSYKMQIKRSIAVASMNKTRALKTWNDCSGNKDYLVFHDGPTVEDPVLLKFCGGDWLPRIASRGPEMLVIFHSSPYSEPSRPSSSPSPFTGFELDVDVFFADSDSLDFVRDGKSCEFVVNATSPDEDEIVLRSKGRTGYVVSPRHTLPPNTTCMWHFRGQPSDLVWLYFITYFHETLIPIDDHETGPTANKQPKEAGSSARPTNSSVSKCSTRLRIWDGGGKDGRYSLLGDYCELDIPKLCDHSSLNNLTRATRPCTAQESYISTGPDLLIQLYSQLGTALHPVSFRLSYSFVDTRLGGEHWISRRPEDAGKSPCVRIFRRKRRGLIHSPRNIFLYGKGGATNLSCVYRIEGSPSDRVKLTLLNASFGENSCMTESDPHSLRPRCVREEGARRIVELRIFESPWREVGLPHSCFCDNSTVGPDRPFVVHSASRSLEIHFRISEFNITEDYLDLYFNARFELIKSAECERQQKIVGSGGEIEFTSPPESSADISCFGIPWLVEAHQNTSLFLLTWGTFMPHEPSPEDVAKCPTRNRILIYSGRPSRLLRIVCPLTPNSRPYSVHIFSEEWLTGTSTASIPPRTERGTDVPPGAAAAAELPRRVRRVRAGRRADQLAGDLPDPQQLPAAAPLRAPDPAEREPERDVRAAAGPVGLSS</sequence>
<evidence type="ECO:0000256" key="3">
    <source>
        <dbReference type="SAM" id="MobiDB-lite"/>
    </source>
</evidence>
<dbReference type="CDD" id="cd00112">
    <property type="entry name" value="LDLa"/>
    <property type="match status" value="1"/>
</dbReference>
<dbReference type="PANTHER" id="PTHR47537">
    <property type="entry name" value="CUBILIN"/>
    <property type="match status" value="1"/>
</dbReference>
<dbReference type="PANTHER" id="PTHR47537:SF8">
    <property type="entry name" value="CUB DOMAIN-CONTAINING PROTEIN"/>
    <property type="match status" value="1"/>
</dbReference>
<feature type="compositionally biased region" description="Basic and acidic residues" evidence="3">
    <location>
        <begin position="895"/>
        <end position="906"/>
    </location>
</feature>
<dbReference type="InterPro" id="IPR035914">
    <property type="entry name" value="Sperma_CUB_dom_sf"/>
</dbReference>
<dbReference type="PROSITE" id="PS01209">
    <property type="entry name" value="LDLRA_1"/>
    <property type="match status" value="1"/>
</dbReference>
<feature type="compositionally biased region" description="Low complexity" evidence="3">
    <location>
        <begin position="849"/>
        <end position="858"/>
    </location>
</feature>
<evidence type="ECO:0000313" key="6">
    <source>
        <dbReference type="EMBL" id="KAL0271271.1"/>
    </source>
</evidence>
<feature type="disulfide bond" evidence="2">
    <location>
        <begin position="29"/>
        <end position="47"/>
    </location>
</feature>
<dbReference type="InterPro" id="IPR002172">
    <property type="entry name" value="LDrepeatLR_classA_rpt"/>
</dbReference>
<feature type="domain" description="CUB" evidence="5">
    <location>
        <begin position="210"/>
        <end position="360"/>
    </location>
</feature>
<comment type="caution">
    <text evidence="2">Lacks conserved residue(s) required for the propagation of feature annotation.</text>
</comment>
<evidence type="ECO:0000256" key="2">
    <source>
        <dbReference type="PROSITE-ProRule" id="PRU00124"/>
    </source>
</evidence>
<dbReference type="Gene3D" id="2.60.120.290">
    <property type="entry name" value="Spermadhesin, CUB domain"/>
    <property type="match status" value="2"/>
</dbReference>
<evidence type="ECO:0000256" key="4">
    <source>
        <dbReference type="SAM" id="SignalP"/>
    </source>
</evidence>